<evidence type="ECO:0000256" key="2">
    <source>
        <dbReference type="ARBA" id="ARBA00024195"/>
    </source>
</evidence>
<reference evidence="5" key="1">
    <citation type="submission" date="2013-02" db="EMBL/GenBank/DDBJ databases">
        <title>Molecular phylogeny and evolution of the proteins encoded by coleoid (cuttlefish, octopus, squid) posterior venom glands.</title>
        <authorList>
            <person name="Fry B.G."/>
        </authorList>
    </citation>
    <scope>NUCLEOTIDE SEQUENCE</scope>
    <source>
        <tissue evidence="5">Posterior venom gland</tissue>
    </source>
</reference>
<protein>
    <submittedName>
        <fullName evidence="5">SP1-Sep-4</fullName>
    </submittedName>
</protein>
<evidence type="ECO:0000259" key="4">
    <source>
        <dbReference type="PROSITE" id="PS50240"/>
    </source>
</evidence>
<dbReference type="PANTHER" id="PTHR24256">
    <property type="entry name" value="TRYPTASE-RELATED"/>
    <property type="match status" value="1"/>
</dbReference>
<dbReference type="InterPro" id="IPR001314">
    <property type="entry name" value="Peptidase_S1A"/>
</dbReference>
<evidence type="ECO:0000256" key="3">
    <source>
        <dbReference type="SAM" id="SignalP"/>
    </source>
</evidence>
<dbReference type="EMBL" id="GAGP01000005">
    <property type="protein sequence ID" value="JAA74615.1"/>
    <property type="molecule type" value="mRNA"/>
</dbReference>
<dbReference type="PROSITE" id="PS00134">
    <property type="entry name" value="TRYPSIN_HIS"/>
    <property type="match status" value="1"/>
</dbReference>
<evidence type="ECO:0000256" key="1">
    <source>
        <dbReference type="ARBA" id="ARBA00023157"/>
    </source>
</evidence>
<dbReference type="InterPro" id="IPR043504">
    <property type="entry name" value="Peptidase_S1_PA_chymotrypsin"/>
</dbReference>
<dbReference type="Gene3D" id="2.40.10.10">
    <property type="entry name" value="Trypsin-like serine proteases"/>
    <property type="match status" value="1"/>
</dbReference>
<dbReference type="InterPro" id="IPR001254">
    <property type="entry name" value="Trypsin_dom"/>
</dbReference>
<keyword evidence="1" id="KW-1015">Disulfide bond</keyword>
<dbReference type="Pfam" id="PF00089">
    <property type="entry name" value="Trypsin"/>
    <property type="match status" value="1"/>
</dbReference>
<keyword evidence="3" id="KW-0732">Signal</keyword>
<dbReference type="InterPro" id="IPR051487">
    <property type="entry name" value="Ser/Thr_Proteases_Immune/Dev"/>
</dbReference>
<dbReference type="PRINTS" id="PR00722">
    <property type="entry name" value="CHYMOTRYPSIN"/>
</dbReference>
<dbReference type="SUPFAM" id="SSF50494">
    <property type="entry name" value="Trypsin-like serine proteases"/>
    <property type="match status" value="1"/>
</dbReference>
<dbReference type="FunFam" id="2.40.10.10:FF:000068">
    <property type="entry name" value="transmembrane protease serine 2"/>
    <property type="match status" value="1"/>
</dbReference>
<dbReference type="InterPro" id="IPR018114">
    <property type="entry name" value="TRYPSIN_HIS"/>
</dbReference>
<comment type="similarity">
    <text evidence="2">Belongs to the peptidase S1 family. CLIP subfamily.</text>
</comment>
<feature type="signal peptide" evidence="3">
    <location>
        <begin position="1"/>
        <end position="16"/>
    </location>
</feature>
<dbReference type="AlphaFoldDB" id="R4G2N0"/>
<feature type="domain" description="Peptidase S1" evidence="4">
    <location>
        <begin position="26"/>
        <end position="254"/>
    </location>
</feature>
<dbReference type="CDD" id="cd00190">
    <property type="entry name" value="Tryp_SPc"/>
    <property type="match status" value="1"/>
</dbReference>
<evidence type="ECO:0000313" key="5">
    <source>
        <dbReference type="EMBL" id="JAA74615.1"/>
    </source>
</evidence>
<dbReference type="GO" id="GO:0004252">
    <property type="term" value="F:serine-type endopeptidase activity"/>
    <property type="evidence" value="ECO:0007669"/>
    <property type="project" value="InterPro"/>
</dbReference>
<dbReference type="InterPro" id="IPR009003">
    <property type="entry name" value="Peptidase_S1_PA"/>
</dbReference>
<dbReference type="SMART" id="SM00020">
    <property type="entry name" value="Tryp_SPc"/>
    <property type="match status" value="1"/>
</dbReference>
<dbReference type="GO" id="GO:0006508">
    <property type="term" value="P:proteolysis"/>
    <property type="evidence" value="ECO:0007669"/>
    <property type="project" value="InterPro"/>
</dbReference>
<organism evidence="5">
    <name type="scientific">Acanthosepion pharaonis</name>
    <name type="common">Pharaoh cuttlefish</name>
    <name type="synonym">Sepia pharaonis</name>
    <dbReference type="NCBI Taxonomy" id="158019"/>
    <lineage>
        <taxon>Eukaryota</taxon>
        <taxon>Metazoa</taxon>
        <taxon>Spiralia</taxon>
        <taxon>Lophotrochozoa</taxon>
        <taxon>Mollusca</taxon>
        <taxon>Cephalopoda</taxon>
        <taxon>Coleoidea</taxon>
        <taxon>Decapodiformes</taxon>
        <taxon>Sepiida</taxon>
        <taxon>Sepiina</taxon>
        <taxon>Sepiidae</taxon>
        <taxon>Acanthosepion</taxon>
    </lineage>
</organism>
<accession>R4G2N0</accession>
<proteinExistence type="evidence at transcript level"/>
<feature type="chain" id="PRO_5004372237" evidence="3">
    <location>
        <begin position="17"/>
        <end position="257"/>
    </location>
</feature>
<dbReference type="PROSITE" id="PS50240">
    <property type="entry name" value="TRYPSIN_DOM"/>
    <property type="match status" value="1"/>
</dbReference>
<sequence length="257" mass="27814">MLSAICCLLVLPLAWASFGVPNKQQIVSGENAVHCEFPHMVFIDVVLKDGVSFCGATLISKKHVLTAAHCLDGDVISINAHLGSTVKKDTTTVIAVRQWVKHRGYVIGNSILNDIAMLELTKPVQFARCIKPIELPKKGEVFSGTCVAAGWGQTGNEGIYPVNMKRADIKIIPTRKCQQRAQGITAQQHVCVGDQKVNGKNICSGDSGGGLVCQRADGTSVVAGVASYVFDCNDGFGVYANTENFLQFIDDYRRVWK</sequence>
<name>R4G2N0_ACAPH</name>